<evidence type="ECO:0000313" key="1">
    <source>
        <dbReference type="EMBL" id="EMS57957.1"/>
    </source>
</evidence>
<dbReference type="AlphaFoldDB" id="M7ZCZ8"/>
<proteinExistence type="predicted"/>
<accession>M7ZCZ8</accession>
<name>M7ZCZ8_TRIUA</name>
<reference evidence="1" key="1">
    <citation type="journal article" date="2013" name="Nature">
        <title>Draft genome of the wheat A-genome progenitor Triticum urartu.</title>
        <authorList>
            <person name="Ling H.Q."/>
            <person name="Zhao S."/>
            <person name="Liu D."/>
            <person name="Wang J."/>
            <person name="Sun H."/>
            <person name="Zhang C."/>
            <person name="Fan H."/>
            <person name="Li D."/>
            <person name="Dong L."/>
            <person name="Tao Y."/>
            <person name="Gao C."/>
            <person name="Wu H."/>
            <person name="Li Y."/>
            <person name="Cui Y."/>
            <person name="Guo X."/>
            <person name="Zheng S."/>
            <person name="Wang B."/>
            <person name="Yu K."/>
            <person name="Liang Q."/>
            <person name="Yang W."/>
            <person name="Lou X."/>
            <person name="Chen J."/>
            <person name="Feng M."/>
            <person name="Jian J."/>
            <person name="Zhang X."/>
            <person name="Luo G."/>
            <person name="Jiang Y."/>
            <person name="Liu J."/>
            <person name="Wang Z."/>
            <person name="Sha Y."/>
            <person name="Zhang B."/>
            <person name="Wu H."/>
            <person name="Tang D."/>
            <person name="Shen Q."/>
            <person name="Xue P."/>
            <person name="Zou S."/>
            <person name="Wang X."/>
            <person name="Liu X."/>
            <person name="Wang F."/>
            <person name="Yang Y."/>
            <person name="An X."/>
            <person name="Dong Z."/>
            <person name="Zhang K."/>
            <person name="Zhang X."/>
            <person name="Luo M.C."/>
            <person name="Dvorak J."/>
            <person name="Tong Y."/>
            <person name="Wang J."/>
            <person name="Yang H."/>
            <person name="Li Z."/>
            <person name="Wang D."/>
            <person name="Zhang A."/>
            <person name="Wang J."/>
        </authorList>
    </citation>
    <scope>NUCLEOTIDE SEQUENCE</scope>
</reference>
<dbReference type="EMBL" id="KD138571">
    <property type="protein sequence ID" value="EMS57957.1"/>
    <property type="molecule type" value="Genomic_DNA"/>
</dbReference>
<protein>
    <submittedName>
        <fullName evidence="1">Uncharacterized protein</fullName>
    </submittedName>
</protein>
<gene>
    <name evidence="1" type="ORF">TRIUR3_07883</name>
</gene>
<sequence length="130" mass="14187">MTATLCLLLGYLLSDLVLGFWFCMFRGSKPSMLRFQFSDCQKAISMVTQGQGFGVQILVSIPGPCCLHGHRHSQPDVPAFSADGQIYAAESMADAGREVLPPASKQSVGTMDPKAPGWIKRVRIWEEAPV</sequence>
<organism evidence="1">
    <name type="scientific">Triticum urartu</name>
    <name type="common">Red wild einkorn</name>
    <name type="synonym">Crithodium urartu</name>
    <dbReference type="NCBI Taxonomy" id="4572"/>
    <lineage>
        <taxon>Eukaryota</taxon>
        <taxon>Viridiplantae</taxon>
        <taxon>Streptophyta</taxon>
        <taxon>Embryophyta</taxon>
        <taxon>Tracheophyta</taxon>
        <taxon>Spermatophyta</taxon>
        <taxon>Magnoliopsida</taxon>
        <taxon>Liliopsida</taxon>
        <taxon>Poales</taxon>
        <taxon>Poaceae</taxon>
        <taxon>BOP clade</taxon>
        <taxon>Pooideae</taxon>
        <taxon>Triticodae</taxon>
        <taxon>Triticeae</taxon>
        <taxon>Triticinae</taxon>
        <taxon>Triticum</taxon>
    </lineage>
</organism>